<keyword evidence="11 16" id="KW-1133">Transmembrane helix</keyword>
<keyword evidence="6 16" id="KW-0812">Transmembrane</keyword>
<dbReference type="GO" id="GO:0016020">
    <property type="term" value="C:membrane"/>
    <property type="evidence" value="ECO:0007669"/>
    <property type="project" value="UniProtKB-SubCell"/>
</dbReference>
<evidence type="ECO:0000256" key="14">
    <source>
        <dbReference type="PROSITE-ProRule" id="PRU00175"/>
    </source>
</evidence>
<evidence type="ECO:0000256" key="10">
    <source>
        <dbReference type="ARBA" id="ARBA00022833"/>
    </source>
</evidence>
<evidence type="ECO:0000256" key="13">
    <source>
        <dbReference type="ARBA" id="ARBA00024209"/>
    </source>
</evidence>
<evidence type="ECO:0000256" key="2">
    <source>
        <dbReference type="ARBA" id="ARBA00004167"/>
    </source>
</evidence>
<evidence type="ECO:0000256" key="7">
    <source>
        <dbReference type="ARBA" id="ARBA00022723"/>
    </source>
</evidence>
<keyword evidence="7" id="KW-0479">Metal-binding</keyword>
<dbReference type="SUPFAM" id="SSF57850">
    <property type="entry name" value="RING/U-box"/>
    <property type="match status" value="1"/>
</dbReference>
<accession>A0A061GDX1</accession>
<dbReference type="EC" id="2.3.2.27" evidence="4"/>
<comment type="similarity">
    <text evidence="13">Belongs to the RING-type zinc finger family. ATL subfamily.</text>
</comment>
<dbReference type="eggNOG" id="KOG0800">
    <property type="taxonomic scope" value="Eukaryota"/>
</dbReference>
<dbReference type="Proteomes" id="UP000026915">
    <property type="component" value="Chromosome 6"/>
</dbReference>
<dbReference type="CDD" id="cd16461">
    <property type="entry name" value="RING-H2_EL5-like"/>
    <property type="match status" value="1"/>
</dbReference>
<comment type="subcellular location">
    <subcellularLocation>
        <location evidence="2">Membrane</location>
        <topology evidence="2">Single-pass membrane protein</topology>
    </subcellularLocation>
</comment>
<feature type="region of interest" description="Disordered" evidence="15">
    <location>
        <begin position="160"/>
        <end position="237"/>
    </location>
</feature>
<evidence type="ECO:0000256" key="9">
    <source>
        <dbReference type="ARBA" id="ARBA00022786"/>
    </source>
</evidence>
<dbReference type="SMART" id="SM00184">
    <property type="entry name" value="RING"/>
    <property type="match status" value="1"/>
</dbReference>
<evidence type="ECO:0000259" key="17">
    <source>
        <dbReference type="PROSITE" id="PS50089"/>
    </source>
</evidence>
<comment type="pathway">
    <text evidence="3">Protein modification; protein ubiquitination.</text>
</comment>
<evidence type="ECO:0000256" key="16">
    <source>
        <dbReference type="SAM" id="Phobius"/>
    </source>
</evidence>
<evidence type="ECO:0000256" key="8">
    <source>
        <dbReference type="ARBA" id="ARBA00022771"/>
    </source>
</evidence>
<comment type="catalytic activity">
    <reaction evidence="1">
        <text>S-ubiquitinyl-[E2 ubiquitin-conjugating enzyme]-L-cysteine + [acceptor protein]-L-lysine = [E2 ubiquitin-conjugating enzyme]-L-cysteine + N(6)-ubiquitinyl-[acceptor protein]-L-lysine.</text>
        <dbReference type="EC" id="2.3.2.27"/>
    </reaction>
</comment>
<evidence type="ECO:0000256" key="4">
    <source>
        <dbReference type="ARBA" id="ARBA00012483"/>
    </source>
</evidence>
<feature type="transmembrane region" description="Helical" evidence="16">
    <location>
        <begin position="20"/>
        <end position="44"/>
    </location>
</feature>
<keyword evidence="9" id="KW-0833">Ubl conjugation pathway</keyword>
<keyword evidence="5" id="KW-0808">Transferase</keyword>
<dbReference type="InParanoid" id="A0A061GDX1"/>
<evidence type="ECO:0000313" key="18">
    <source>
        <dbReference type="EMBL" id="EOY28085.1"/>
    </source>
</evidence>
<dbReference type="InterPro" id="IPR044600">
    <property type="entry name" value="ATL1/ATL16-like"/>
</dbReference>
<evidence type="ECO:0000256" key="3">
    <source>
        <dbReference type="ARBA" id="ARBA00004906"/>
    </source>
</evidence>
<keyword evidence="12 16" id="KW-0472">Membrane</keyword>
<reference evidence="18 19" key="1">
    <citation type="journal article" date="2013" name="Genome Biol.">
        <title>The genome sequence of the most widely cultivated cacao type and its use to identify candidate genes regulating pod color.</title>
        <authorList>
            <person name="Motamayor J.C."/>
            <person name="Mockaitis K."/>
            <person name="Schmutz J."/>
            <person name="Haiminen N."/>
            <person name="Iii D.L."/>
            <person name="Cornejo O."/>
            <person name="Findley S.D."/>
            <person name="Zheng P."/>
            <person name="Utro F."/>
            <person name="Royaert S."/>
            <person name="Saski C."/>
            <person name="Jenkins J."/>
            <person name="Podicheti R."/>
            <person name="Zhao M."/>
            <person name="Scheffler B.E."/>
            <person name="Stack J.C."/>
            <person name="Feltus F.A."/>
            <person name="Mustiga G.M."/>
            <person name="Amores F."/>
            <person name="Phillips W."/>
            <person name="Marelli J.P."/>
            <person name="May G.D."/>
            <person name="Shapiro H."/>
            <person name="Ma J."/>
            <person name="Bustamante C.D."/>
            <person name="Schnell R.J."/>
            <person name="Main D."/>
            <person name="Gilbert D."/>
            <person name="Parida L."/>
            <person name="Kuhn D.N."/>
        </authorList>
    </citation>
    <scope>NUCLEOTIDE SEQUENCE [LARGE SCALE GENOMIC DNA]</scope>
    <source>
        <strain evidence="19">cv. Matina 1-6</strain>
    </source>
</reference>
<dbReference type="GO" id="GO:0061630">
    <property type="term" value="F:ubiquitin protein ligase activity"/>
    <property type="evidence" value="ECO:0007669"/>
    <property type="project" value="UniProtKB-EC"/>
</dbReference>
<dbReference type="FunFam" id="3.30.40.10:FF:000187">
    <property type="entry name" value="E3 ubiquitin-protein ligase ATL6"/>
    <property type="match status" value="1"/>
</dbReference>
<dbReference type="PANTHER" id="PTHR46913">
    <property type="entry name" value="RING-H2 FINGER PROTEIN ATL16"/>
    <property type="match status" value="1"/>
</dbReference>
<sequence length="237" mass="26276">MGREDDDEGRKFAVSRKIMLAAIASLLGVVMLIILLHIYARYLLRRQERRRRAALIYSQRTQVTPIDEISANNEPPKSSGLDPLVIASLPTFTYKLTASSQIDDHDEPTECSVCLGTITDESTVRLLPNCKHMFHVECIDTWLGSHTTCPICRTVAEPTVQPEDMESGTRVQPTAPPVEENAFHGAAQVEKEGEPSSSSSSGSRFGSFRRMLGRDRSSSRITHSCGDEVGTQDLERQ</sequence>
<protein>
    <recommendedName>
        <fullName evidence="4">RING-type E3 ubiquitin transferase</fullName>
        <ecNumber evidence="4">2.3.2.27</ecNumber>
    </recommendedName>
</protein>
<feature type="compositionally biased region" description="Low complexity" evidence="15">
    <location>
        <begin position="196"/>
        <end position="210"/>
    </location>
</feature>
<evidence type="ECO:0000256" key="6">
    <source>
        <dbReference type="ARBA" id="ARBA00022692"/>
    </source>
</evidence>
<gene>
    <name evidence="18" type="ORF">TCM_029759</name>
</gene>
<proteinExistence type="inferred from homology"/>
<evidence type="ECO:0000256" key="15">
    <source>
        <dbReference type="SAM" id="MobiDB-lite"/>
    </source>
</evidence>
<dbReference type="InterPro" id="IPR001841">
    <property type="entry name" value="Znf_RING"/>
</dbReference>
<evidence type="ECO:0000256" key="5">
    <source>
        <dbReference type="ARBA" id="ARBA00022679"/>
    </source>
</evidence>
<evidence type="ECO:0000256" key="1">
    <source>
        <dbReference type="ARBA" id="ARBA00000900"/>
    </source>
</evidence>
<evidence type="ECO:0000256" key="11">
    <source>
        <dbReference type="ARBA" id="ARBA00022989"/>
    </source>
</evidence>
<dbReference type="InterPro" id="IPR013083">
    <property type="entry name" value="Znf_RING/FYVE/PHD"/>
</dbReference>
<dbReference type="GO" id="GO:0016567">
    <property type="term" value="P:protein ubiquitination"/>
    <property type="evidence" value="ECO:0007669"/>
    <property type="project" value="InterPro"/>
</dbReference>
<dbReference type="HOGENOM" id="CLU_066543_2_1_1"/>
<keyword evidence="19" id="KW-1185">Reference proteome</keyword>
<keyword evidence="10" id="KW-0862">Zinc</keyword>
<dbReference type="Gene3D" id="3.30.40.10">
    <property type="entry name" value="Zinc/RING finger domain, C3HC4 (zinc finger)"/>
    <property type="match status" value="1"/>
</dbReference>
<feature type="domain" description="RING-type" evidence="17">
    <location>
        <begin position="111"/>
        <end position="153"/>
    </location>
</feature>
<evidence type="ECO:0000313" key="19">
    <source>
        <dbReference type="Proteomes" id="UP000026915"/>
    </source>
</evidence>
<dbReference type="Gramene" id="EOY28085">
    <property type="protein sequence ID" value="EOY28085"/>
    <property type="gene ID" value="TCM_029759"/>
</dbReference>
<dbReference type="OMA" id="KYFIRRQ"/>
<dbReference type="AlphaFoldDB" id="A0A061GDX1"/>
<dbReference type="EMBL" id="CM001884">
    <property type="protein sequence ID" value="EOY28085.1"/>
    <property type="molecule type" value="Genomic_DNA"/>
</dbReference>
<dbReference type="GO" id="GO:0008270">
    <property type="term" value="F:zinc ion binding"/>
    <property type="evidence" value="ECO:0007669"/>
    <property type="project" value="UniProtKB-KW"/>
</dbReference>
<dbReference type="Pfam" id="PF13639">
    <property type="entry name" value="zf-RING_2"/>
    <property type="match status" value="1"/>
</dbReference>
<name>A0A061GDX1_THECC</name>
<dbReference type="PROSITE" id="PS50089">
    <property type="entry name" value="ZF_RING_2"/>
    <property type="match status" value="1"/>
</dbReference>
<evidence type="ECO:0000256" key="12">
    <source>
        <dbReference type="ARBA" id="ARBA00023136"/>
    </source>
</evidence>
<dbReference type="PANTHER" id="PTHR46913:SF1">
    <property type="entry name" value="RING-H2 FINGER PROTEIN ATL16"/>
    <property type="match status" value="1"/>
</dbReference>
<organism evidence="18 19">
    <name type="scientific">Theobroma cacao</name>
    <name type="common">Cacao</name>
    <name type="synonym">Cocoa</name>
    <dbReference type="NCBI Taxonomy" id="3641"/>
    <lineage>
        <taxon>Eukaryota</taxon>
        <taxon>Viridiplantae</taxon>
        <taxon>Streptophyta</taxon>
        <taxon>Embryophyta</taxon>
        <taxon>Tracheophyta</taxon>
        <taxon>Spermatophyta</taxon>
        <taxon>Magnoliopsida</taxon>
        <taxon>eudicotyledons</taxon>
        <taxon>Gunneridae</taxon>
        <taxon>Pentapetalae</taxon>
        <taxon>rosids</taxon>
        <taxon>malvids</taxon>
        <taxon>Malvales</taxon>
        <taxon>Malvaceae</taxon>
        <taxon>Byttnerioideae</taxon>
        <taxon>Theobroma</taxon>
    </lineage>
</organism>
<keyword evidence="8 14" id="KW-0863">Zinc-finger</keyword>